<name>A0A7M7N560_STRPU</name>
<dbReference type="OrthoDB" id="5978115at2759"/>
<dbReference type="PANTHER" id="PTHR14695:SF4">
    <property type="entry name" value="PROTEIN NESSUN DORMA"/>
    <property type="match status" value="1"/>
</dbReference>
<dbReference type="KEGG" id="spu:575406"/>
<evidence type="ECO:0008006" key="9">
    <source>
        <dbReference type="Google" id="ProtNLM"/>
    </source>
</evidence>
<sequence>MDATFTIRTKKQKLDSEAISDFAQKDCLPQKIDRQPADPPPYNVNDEDKREDLNGAGDEQHSPAPQTPAKTKNGDGSPVAAEQNSSGFGDEIAPDDDIKSSDSSLDEDNANPNIFPPIFQTDNLTLDERLQAYSNIFLTKSEYGSSFDIHQEMYWFLTETVLETCWTGIWKVDDNCDVVVEVDSAPHPASKQQHLKAKVHLSEPFRSILDGDPCTEEKPDEKSEVERKISALLEQSEGLVDFTDLYPIFNKTGVLDNTALAIEHARFFYQNLWRPMDDEDETSGSTYMDKYLKPRLQFTYDVKEKHIPAHIVRKHQKALSECLDKYERITSLQGQLGDSDGSDEDGGGLDMNESCMAVDIMALHEEVEVLKMKLERLENPLLRSLMDIPSGILSERRSIGSQSRDDSSLKTFLVSQTLTAGMIQNLNLGPDVVLEHCRSPGEALTKSCNGDTILIFPGSYTGERFYTLQQSVTIKGVGKRGEVVIRCEELADIFLDCDVSGAIISNLTLEDDNSATAEGLVAVRAGGSLVMDGCMLRSGGTGVSIFRGGTLDMTGCEIKDIQRNGVRCKAGSSVRISDTDIYHCGLDQDDEVDGKENQEDDDNAAITKDTLVAGISVEIQENDEKANETILTIIDTKVHHNQGAGMAILVASNREEEPEPITADIIGLISGIDVLDMKNIEFSSNVLGDAMLARFVDN</sequence>
<accession>A0A7M7N560</accession>
<feature type="domain" description="Right handed beta helix" evidence="5">
    <location>
        <begin position="502"/>
        <end position="652"/>
    </location>
</feature>
<reference evidence="7" key="2">
    <citation type="submission" date="2021-01" db="UniProtKB">
        <authorList>
            <consortium name="EnsemblMetazoa"/>
        </authorList>
    </citation>
    <scope>IDENTIFICATION</scope>
</reference>
<evidence type="ECO:0000256" key="1">
    <source>
        <dbReference type="ARBA" id="ARBA00004186"/>
    </source>
</evidence>
<keyword evidence="2" id="KW-0963">Cytoplasm</keyword>
<keyword evidence="8" id="KW-1185">Reference proteome</keyword>
<evidence type="ECO:0000256" key="4">
    <source>
        <dbReference type="SAM" id="MobiDB-lite"/>
    </source>
</evidence>
<evidence type="ECO:0000313" key="7">
    <source>
        <dbReference type="EnsemblMetazoa" id="XP_030831318"/>
    </source>
</evidence>
<dbReference type="GO" id="GO:0007283">
    <property type="term" value="P:spermatogenesis"/>
    <property type="evidence" value="ECO:0000318"/>
    <property type="project" value="GO_Central"/>
</dbReference>
<dbReference type="Proteomes" id="UP000007110">
    <property type="component" value="Unassembled WGS sequence"/>
</dbReference>
<dbReference type="InterPro" id="IPR045140">
    <property type="entry name" value="SHCBP1-like"/>
</dbReference>
<dbReference type="InterPro" id="IPR011050">
    <property type="entry name" value="Pectin_lyase_fold/virulence"/>
</dbReference>
<evidence type="ECO:0000256" key="3">
    <source>
        <dbReference type="ARBA" id="ARBA00023212"/>
    </source>
</evidence>
<keyword evidence="3" id="KW-0206">Cytoskeleton</keyword>
<dbReference type="AlphaFoldDB" id="A0A7M7N560"/>
<dbReference type="PANTHER" id="PTHR14695">
    <property type="entry name" value="SHC SH2-DOMAIN BINDING PROTEIN 1-RELATED"/>
    <property type="match status" value="1"/>
</dbReference>
<dbReference type="Pfam" id="PF13229">
    <property type="entry name" value="Beta_helix"/>
    <property type="match status" value="1"/>
</dbReference>
<dbReference type="GO" id="GO:0007112">
    <property type="term" value="P:male meiosis cytokinesis"/>
    <property type="evidence" value="ECO:0000318"/>
    <property type="project" value="GO_Central"/>
</dbReference>
<feature type="region of interest" description="Disordered" evidence="4">
    <location>
        <begin position="21"/>
        <end position="116"/>
    </location>
</feature>
<evidence type="ECO:0000256" key="2">
    <source>
        <dbReference type="ARBA" id="ARBA00022490"/>
    </source>
</evidence>
<dbReference type="InParanoid" id="A0A7M7N560"/>
<dbReference type="OMA" id="DMMMANG"/>
<reference evidence="8" key="1">
    <citation type="submission" date="2015-02" db="EMBL/GenBank/DDBJ databases">
        <title>Genome sequencing for Strongylocentrotus purpuratus.</title>
        <authorList>
            <person name="Murali S."/>
            <person name="Liu Y."/>
            <person name="Vee V."/>
            <person name="English A."/>
            <person name="Wang M."/>
            <person name="Skinner E."/>
            <person name="Han Y."/>
            <person name="Muzny D.M."/>
            <person name="Worley K.C."/>
            <person name="Gibbs R.A."/>
        </authorList>
    </citation>
    <scope>NUCLEOTIDE SEQUENCE</scope>
</reference>
<dbReference type="EnsemblMetazoa" id="XM_030975458">
    <property type="protein sequence ID" value="XP_030831318"/>
    <property type="gene ID" value="LOC575406"/>
</dbReference>
<dbReference type="GO" id="GO:0005819">
    <property type="term" value="C:spindle"/>
    <property type="evidence" value="ECO:0007669"/>
    <property type="project" value="UniProtKB-SubCell"/>
</dbReference>
<dbReference type="RefSeq" id="XP_030831318.1">
    <property type="nucleotide sequence ID" value="XM_030975458.1"/>
</dbReference>
<dbReference type="CTD" id="79801"/>
<evidence type="ECO:0000259" key="5">
    <source>
        <dbReference type="Pfam" id="PF13229"/>
    </source>
</evidence>
<dbReference type="InterPro" id="IPR012334">
    <property type="entry name" value="Pectin_lyas_fold"/>
</dbReference>
<proteinExistence type="predicted"/>
<dbReference type="SUPFAM" id="SSF51126">
    <property type="entry name" value="Pectin lyase-like"/>
    <property type="match status" value="1"/>
</dbReference>
<feature type="domain" description="SHC SH2" evidence="6">
    <location>
        <begin position="128"/>
        <end position="383"/>
    </location>
</feature>
<evidence type="ECO:0000259" key="6">
    <source>
        <dbReference type="Pfam" id="PF23762"/>
    </source>
</evidence>
<comment type="subcellular location">
    <subcellularLocation>
        <location evidence="1">Cytoplasm</location>
        <location evidence="1">Cytoskeleton</location>
        <location evidence="1">Spindle</location>
    </subcellularLocation>
</comment>
<feature type="compositionally biased region" description="Basic and acidic residues" evidence="4">
    <location>
        <begin position="46"/>
        <end position="61"/>
    </location>
</feature>
<protein>
    <recommendedName>
        <fullName evidence="9">Right handed beta helix domain-containing protein</fullName>
    </recommendedName>
</protein>
<dbReference type="GeneID" id="575406"/>
<organism evidence="7 8">
    <name type="scientific">Strongylocentrotus purpuratus</name>
    <name type="common">Purple sea urchin</name>
    <dbReference type="NCBI Taxonomy" id="7668"/>
    <lineage>
        <taxon>Eukaryota</taxon>
        <taxon>Metazoa</taxon>
        <taxon>Echinodermata</taxon>
        <taxon>Eleutherozoa</taxon>
        <taxon>Echinozoa</taxon>
        <taxon>Echinoidea</taxon>
        <taxon>Euechinoidea</taxon>
        <taxon>Echinacea</taxon>
        <taxon>Camarodonta</taxon>
        <taxon>Echinidea</taxon>
        <taxon>Strongylocentrotidae</taxon>
        <taxon>Strongylocentrotus</taxon>
    </lineage>
</organism>
<dbReference type="InterPro" id="IPR039448">
    <property type="entry name" value="Beta_helix"/>
</dbReference>
<dbReference type="InterPro" id="IPR057508">
    <property type="entry name" value="SHCBP-like_N"/>
</dbReference>
<evidence type="ECO:0000313" key="8">
    <source>
        <dbReference type="Proteomes" id="UP000007110"/>
    </source>
</evidence>
<dbReference type="Pfam" id="PF23762">
    <property type="entry name" value="SHCBP_N"/>
    <property type="match status" value="1"/>
</dbReference>
<dbReference type="Gene3D" id="2.160.20.10">
    <property type="entry name" value="Single-stranded right-handed beta-helix, Pectin lyase-like"/>
    <property type="match status" value="1"/>
</dbReference>